<dbReference type="AlphaFoldDB" id="A0A549YES8"/>
<dbReference type="Gene3D" id="3.40.1190.20">
    <property type="match status" value="1"/>
</dbReference>
<dbReference type="GO" id="GO:0005988">
    <property type="term" value="P:lactose metabolic process"/>
    <property type="evidence" value="ECO:0007669"/>
    <property type="project" value="UniProtKB-KW"/>
</dbReference>
<reference evidence="9 11" key="2">
    <citation type="submission" date="2019-07" db="EMBL/GenBank/DDBJ databases">
        <title>Genomic analysis of Lentibacillus sp. NKC851-2.</title>
        <authorList>
            <person name="Oh Y.J."/>
        </authorList>
    </citation>
    <scope>NUCLEOTIDE SEQUENCE [LARGE SCALE GENOMIC DNA]</scope>
    <source>
        <strain evidence="9 11">NKC851-2</strain>
    </source>
</reference>
<evidence type="ECO:0000313" key="9">
    <source>
        <dbReference type="EMBL" id="TRM10382.1"/>
    </source>
</evidence>
<keyword evidence="4 9" id="KW-0418">Kinase</keyword>
<keyword evidence="2 6" id="KW-0808">Transferase</keyword>
<dbReference type="GO" id="GO:2001059">
    <property type="term" value="P:D-tagatose 6-phosphate catabolic process"/>
    <property type="evidence" value="ECO:0007669"/>
    <property type="project" value="UniProtKB-UniPathway"/>
</dbReference>
<dbReference type="EMBL" id="VCIA01000001">
    <property type="protein sequence ID" value="TMN21484.1"/>
    <property type="molecule type" value="Genomic_DNA"/>
</dbReference>
<gene>
    <name evidence="8" type="ORF">FFL34_04705</name>
    <name evidence="9" type="ORF">FH966_00860</name>
</gene>
<dbReference type="GO" id="GO:0044281">
    <property type="term" value="P:small molecule metabolic process"/>
    <property type="evidence" value="ECO:0007669"/>
    <property type="project" value="UniProtKB-ARBA"/>
</dbReference>
<dbReference type="UniPathway" id="UPA00704">
    <property type="reaction ID" value="UER00715"/>
</dbReference>
<dbReference type="NCBIfam" id="TIGR03168">
    <property type="entry name" value="1-PFK"/>
    <property type="match status" value="1"/>
</dbReference>
<dbReference type="PANTHER" id="PTHR46566:SF5">
    <property type="entry name" value="1-PHOSPHOFRUCTOKINASE"/>
    <property type="match status" value="1"/>
</dbReference>
<evidence type="ECO:0000313" key="10">
    <source>
        <dbReference type="Proteomes" id="UP000306980"/>
    </source>
</evidence>
<comment type="similarity">
    <text evidence="1">Belongs to the carbohydrate kinase pfkB family.</text>
</comment>
<comment type="catalytic activity">
    <reaction evidence="6">
        <text>D-tagatofuranose 6-phosphate + ATP = D-tagatofuranose 1,6-bisphosphate + ADP + H(+)</text>
        <dbReference type="Rhea" id="RHEA:12420"/>
        <dbReference type="ChEBI" id="CHEBI:15378"/>
        <dbReference type="ChEBI" id="CHEBI:30616"/>
        <dbReference type="ChEBI" id="CHEBI:58694"/>
        <dbReference type="ChEBI" id="CHEBI:58695"/>
        <dbReference type="ChEBI" id="CHEBI:456216"/>
        <dbReference type="EC" id="2.7.1.144"/>
    </reaction>
</comment>
<dbReference type="OrthoDB" id="9801219at2"/>
<dbReference type="GO" id="GO:0005524">
    <property type="term" value="F:ATP binding"/>
    <property type="evidence" value="ECO:0007669"/>
    <property type="project" value="UniProtKB-KW"/>
</dbReference>
<keyword evidence="6" id="KW-0423">Lactose metabolism</keyword>
<dbReference type="InterPro" id="IPR029056">
    <property type="entry name" value="Ribokinase-like"/>
</dbReference>
<dbReference type="GO" id="GO:0016052">
    <property type="term" value="P:carbohydrate catabolic process"/>
    <property type="evidence" value="ECO:0007669"/>
    <property type="project" value="UniProtKB-ARBA"/>
</dbReference>
<dbReference type="InterPro" id="IPR002173">
    <property type="entry name" value="Carboh/pur_kinase_PfkB_CS"/>
</dbReference>
<proteinExistence type="inferred from homology"/>
<keyword evidence="5 6" id="KW-0067">ATP-binding</keyword>
<evidence type="ECO:0000313" key="11">
    <source>
        <dbReference type="Proteomes" id="UP000319280"/>
    </source>
</evidence>
<evidence type="ECO:0000256" key="6">
    <source>
        <dbReference type="PIRNR" id="PIRNR000535"/>
    </source>
</evidence>
<evidence type="ECO:0000256" key="4">
    <source>
        <dbReference type="ARBA" id="ARBA00022777"/>
    </source>
</evidence>
<evidence type="ECO:0000256" key="5">
    <source>
        <dbReference type="ARBA" id="ARBA00022840"/>
    </source>
</evidence>
<dbReference type="PIRSF" id="PIRSF000535">
    <property type="entry name" value="1PFK/6PFK/LacC"/>
    <property type="match status" value="1"/>
</dbReference>
<organism evidence="9 11">
    <name type="scientific">Lentibacillus cibarius</name>
    <dbReference type="NCBI Taxonomy" id="2583219"/>
    <lineage>
        <taxon>Bacteria</taxon>
        <taxon>Bacillati</taxon>
        <taxon>Bacillota</taxon>
        <taxon>Bacilli</taxon>
        <taxon>Bacillales</taxon>
        <taxon>Bacillaceae</taxon>
        <taxon>Lentibacillus</taxon>
    </lineage>
</organism>
<comment type="pathway">
    <text evidence="6">Carbohydrate metabolism; D-tagatose 6-phosphate degradation; D-glyceraldehyde 3-phosphate and glycerone phosphate from D-tagatose 6-phosphate: step 1/2.</text>
</comment>
<sequence>MILTVTLNPSVDISYKLEQFSLDTVNRVSDVTKTAGGKGLNVTRVLQQLGEEVAASGFLGGSLGDFIRREISEQGIHDYFVGINGETRNCIAVIHEGKQTELLESGPVIEENEATAFLQEFAQYAPKADVITISGSLPKGLKNDFYGQLIRIAGEHDTPVLLDTKGELLQHTLEENRKPFLMKPNEKELADLLGEALENEAQMISALQTQLFAEIPWVVVTTGAAGAFVKHGEQLYSVKAPVVDAVNPVGSGDSVIAGFAAGLSREFDDETFIKYGMAMGVLNAMEEKTGSINPENINWCMNQIIVEKIQTS</sequence>
<evidence type="ECO:0000256" key="3">
    <source>
        <dbReference type="ARBA" id="ARBA00022741"/>
    </source>
</evidence>
<keyword evidence="3 6" id="KW-0547">Nucleotide-binding</keyword>
<protein>
    <recommendedName>
        <fullName evidence="6">Tagatose-6-phosphate kinase</fullName>
        <ecNumber evidence="6">2.7.1.144</ecNumber>
    </recommendedName>
</protein>
<comment type="similarity">
    <text evidence="6">Belongs to the carbohydrate kinase PfkB family. LacC subfamily.</text>
</comment>
<evidence type="ECO:0000313" key="8">
    <source>
        <dbReference type="EMBL" id="TMN21484.1"/>
    </source>
</evidence>
<comment type="caution">
    <text evidence="9">The sequence shown here is derived from an EMBL/GenBank/DDBJ whole genome shotgun (WGS) entry which is preliminary data.</text>
</comment>
<dbReference type="SUPFAM" id="SSF53613">
    <property type="entry name" value="Ribokinase-like"/>
    <property type="match status" value="1"/>
</dbReference>
<keyword evidence="11" id="KW-1185">Reference proteome</keyword>
<evidence type="ECO:0000256" key="2">
    <source>
        <dbReference type="ARBA" id="ARBA00022679"/>
    </source>
</evidence>
<name>A0A549YES8_9BACI</name>
<dbReference type="FunFam" id="3.40.1190.20:FF:000001">
    <property type="entry name" value="Phosphofructokinase"/>
    <property type="match status" value="1"/>
</dbReference>
<evidence type="ECO:0000256" key="1">
    <source>
        <dbReference type="ARBA" id="ARBA00005380"/>
    </source>
</evidence>
<accession>A0A5S3QHV7</accession>
<dbReference type="InterPro" id="IPR011611">
    <property type="entry name" value="PfkB_dom"/>
</dbReference>
<dbReference type="PANTHER" id="PTHR46566">
    <property type="entry name" value="1-PHOSPHOFRUCTOKINASE-RELATED"/>
    <property type="match status" value="1"/>
</dbReference>
<dbReference type="RefSeq" id="WP_138601935.1">
    <property type="nucleotide sequence ID" value="NZ_VCIA01000001.1"/>
</dbReference>
<dbReference type="GO" id="GO:0005829">
    <property type="term" value="C:cytosol"/>
    <property type="evidence" value="ECO:0007669"/>
    <property type="project" value="TreeGrafter"/>
</dbReference>
<dbReference type="PROSITE" id="PS00584">
    <property type="entry name" value="PFKB_KINASES_2"/>
    <property type="match status" value="1"/>
</dbReference>
<dbReference type="Pfam" id="PF00294">
    <property type="entry name" value="PfkB"/>
    <property type="match status" value="1"/>
</dbReference>
<dbReference type="GO" id="GO:0009024">
    <property type="term" value="F:tagatose-6-phosphate kinase activity"/>
    <property type="evidence" value="ECO:0007669"/>
    <property type="project" value="UniProtKB-EC"/>
</dbReference>
<dbReference type="EC" id="2.7.1.144" evidence="6"/>
<reference evidence="8 10" key="1">
    <citation type="submission" date="2019-05" db="EMBL/GenBank/DDBJ databases">
        <title>Genomic analysis of Lentibacillus sp. NKC220-2.</title>
        <authorList>
            <person name="Oh Y.J."/>
        </authorList>
    </citation>
    <scope>NUCLEOTIDE SEQUENCE [LARGE SCALE GENOMIC DNA]</scope>
    <source>
        <strain evidence="8 10">NKC220-2</strain>
    </source>
</reference>
<dbReference type="Proteomes" id="UP000306980">
    <property type="component" value="Unassembled WGS sequence"/>
</dbReference>
<feature type="domain" description="Carbohydrate kinase PfkB" evidence="7">
    <location>
        <begin position="7"/>
        <end position="294"/>
    </location>
</feature>
<dbReference type="InterPro" id="IPR017583">
    <property type="entry name" value="Tagatose/fructose_Pkinase"/>
</dbReference>
<accession>A0A549YES8</accession>
<dbReference type="Proteomes" id="UP000319280">
    <property type="component" value="Unassembled WGS sequence"/>
</dbReference>
<evidence type="ECO:0000259" key="7">
    <source>
        <dbReference type="Pfam" id="PF00294"/>
    </source>
</evidence>
<dbReference type="PROSITE" id="PS00583">
    <property type="entry name" value="PFKB_KINASES_1"/>
    <property type="match status" value="1"/>
</dbReference>
<dbReference type="CDD" id="cd01164">
    <property type="entry name" value="FruK_PfkB_like"/>
    <property type="match status" value="1"/>
</dbReference>
<dbReference type="GO" id="GO:0008443">
    <property type="term" value="F:phosphofructokinase activity"/>
    <property type="evidence" value="ECO:0007669"/>
    <property type="project" value="UniProtKB-ARBA"/>
</dbReference>
<dbReference type="EMBL" id="VJMZ01000001">
    <property type="protein sequence ID" value="TRM10382.1"/>
    <property type="molecule type" value="Genomic_DNA"/>
</dbReference>